<dbReference type="Proteomes" id="UP000018050">
    <property type="component" value="Unassembled WGS sequence"/>
</dbReference>
<keyword evidence="3" id="KW-1185">Reference proteome</keyword>
<evidence type="ECO:0000313" key="3">
    <source>
        <dbReference type="Proteomes" id="UP000018050"/>
    </source>
</evidence>
<name>U6GHW8_EIMAC</name>
<feature type="compositionally biased region" description="Low complexity" evidence="1">
    <location>
        <begin position="247"/>
        <end position="262"/>
    </location>
</feature>
<feature type="compositionally biased region" description="Basic and acidic residues" evidence="1">
    <location>
        <begin position="78"/>
        <end position="93"/>
    </location>
</feature>
<protein>
    <submittedName>
        <fullName evidence="2">Uncharacterized protein</fullName>
    </submittedName>
</protein>
<gene>
    <name evidence="2" type="ORF">EAH_00001590</name>
</gene>
<feature type="region of interest" description="Disordered" evidence="1">
    <location>
        <begin position="246"/>
        <end position="308"/>
    </location>
</feature>
<feature type="region of interest" description="Disordered" evidence="1">
    <location>
        <begin position="607"/>
        <end position="646"/>
    </location>
</feature>
<feature type="compositionally biased region" description="Pro residues" evidence="1">
    <location>
        <begin position="11"/>
        <end position="21"/>
    </location>
</feature>
<feature type="compositionally biased region" description="Pro residues" evidence="1">
    <location>
        <begin position="30"/>
        <end position="45"/>
    </location>
</feature>
<dbReference type="RefSeq" id="XP_013250695.1">
    <property type="nucleotide sequence ID" value="XM_013395241.1"/>
</dbReference>
<accession>U6GHW8</accession>
<feature type="region of interest" description="Disordered" evidence="1">
    <location>
        <begin position="333"/>
        <end position="363"/>
    </location>
</feature>
<dbReference type="AlphaFoldDB" id="U6GHW8"/>
<sequence>MALVGKGSLPPSGPPKGPPPGAKIAIKGSGPPPGKVALPKPPLPGPAAATKPGPLPKVAVGPGSSVIAPKPALGVPDGELKKATLPLAKKDLPKLPTPPAGTKAADSSLKTLLPLKSPMSPTKALPEEIPGALKQPEPGPPSVGVPKSAAAKPVIAAGKGLPGGPPKPAAKDITTNGGAKAAKVPPSPCHPAAPKDLPGTSLPPKDGPPCLTPASECHPDLQVAAKESSGLAIAAKKTLGHSLSITAKGASSPGLPSAGSKLIPPSEAERGNPSRAADGAESLSNVGSPGVDEFGRQRGSVGDLAPKSELTHDLRGNVIPVFDKAGKFVAFASGPPAPLSRSDPTRRSRRLSDRKPQERDTMRMPSARGVDYGALGGLSVPGGVPGFFLSVPPWPAPTPVPMDQAAGWGAYNQFAGHPVPQISPYAAFPPQAVSQFPYPVMYGQMGGRGEEQQGYAPQQGTFEGTIWPGYPEYPIHQDAKDACGAASRGAPAFSKVAFSPKAPPPRESKSRKSKGLPLDDFEVSRVRCNAVARGDEEVGKSKWMPIERHLNNIRGGYGEAYRPPEEEAVPPREPSARARRRSSSVRDDVYSGFRPYYIRDKKPFVDEDGPRFVDPNGPSGRVPAPPRKTPLMTRPKDRTWDRWGSTGLTAPRKRTYQSLSELASCFSNLEAEDQDDVISLLLLCRKLEQQVEKQHVVIDMLEHELSEAQKVLKFPPEWRTLEGLDLAGMVPSDAPFQATAATPLYIKSASVLPSSVPDDPNASFGVGVPLTRENKGTSAATPSPAKSAAAAPAGGAAPKPAGGNVEATKKPPALFKPKASVVGFKKPVFKKM</sequence>
<dbReference type="OrthoDB" id="366327at2759"/>
<organism evidence="2 3">
    <name type="scientific">Eimeria acervulina</name>
    <name type="common">Coccidian parasite</name>
    <dbReference type="NCBI Taxonomy" id="5801"/>
    <lineage>
        <taxon>Eukaryota</taxon>
        <taxon>Sar</taxon>
        <taxon>Alveolata</taxon>
        <taxon>Apicomplexa</taxon>
        <taxon>Conoidasida</taxon>
        <taxon>Coccidia</taxon>
        <taxon>Eucoccidiorida</taxon>
        <taxon>Eimeriorina</taxon>
        <taxon>Eimeriidae</taxon>
        <taxon>Eimeria</taxon>
    </lineage>
</organism>
<feature type="region of interest" description="Disordered" evidence="1">
    <location>
        <begin position="1"/>
        <end position="214"/>
    </location>
</feature>
<feature type="compositionally biased region" description="Basic and acidic residues" evidence="1">
    <location>
        <begin position="343"/>
        <end position="362"/>
    </location>
</feature>
<dbReference type="EMBL" id="HG670980">
    <property type="protein sequence ID" value="CDI79147.1"/>
    <property type="molecule type" value="Genomic_DNA"/>
</dbReference>
<feature type="compositionally biased region" description="Low complexity" evidence="1">
    <location>
        <begin position="776"/>
        <end position="803"/>
    </location>
</feature>
<feature type="compositionally biased region" description="Low complexity" evidence="1">
    <location>
        <begin position="107"/>
        <end position="123"/>
    </location>
</feature>
<proteinExistence type="predicted"/>
<feature type="region of interest" description="Disordered" evidence="1">
    <location>
        <begin position="763"/>
        <end position="812"/>
    </location>
</feature>
<feature type="compositionally biased region" description="Low complexity" evidence="1">
    <location>
        <begin position="1"/>
        <end position="10"/>
    </location>
</feature>
<dbReference type="VEuPathDB" id="ToxoDB:EAH_00001590"/>
<evidence type="ECO:0000256" key="1">
    <source>
        <dbReference type="SAM" id="MobiDB-lite"/>
    </source>
</evidence>
<reference evidence="2" key="1">
    <citation type="submission" date="2013-10" db="EMBL/GenBank/DDBJ databases">
        <title>Genomic analysis of the causative agents of coccidiosis in chickens.</title>
        <authorList>
            <person name="Reid A.J."/>
            <person name="Blake D."/>
            <person name="Billington K."/>
            <person name="Browne H."/>
            <person name="Dunn M."/>
            <person name="Hung S."/>
            <person name="Kawahara F."/>
            <person name="Miranda-Saavedra D."/>
            <person name="Mourier T."/>
            <person name="Nagra H."/>
            <person name="Otto T.D."/>
            <person name="Rawlings N."/>
            <person name="Sanchez A."/>
            <person name="Sanders M."/>
            <person name="Subramaniam C."/>
            <person name="Tay Y."/>
            <person name="Dear P."/>
            <person name="Doerig C."/>
            <person name="Gruber A."/>
            <person name="Parkinson J."/>
            <person name="Shirley M."/>
            <person name="Wan K.L."/>
            <person name="Berriman M."/>
            <person name="Tomley F."/>
            <person name="Pain A."/>
        </authorList>
    </citation>
    <scope>NUCLEOTIDE SEQUENCE</scope>
    <source>
        <strain evidence="2">Houghton</strain>
    </source>
</reference>
<dbReference type="GeneID" id="25268229"/>
<evidence type="ECO:0000313" key="2">
    <source>
        <dbReference type="EMBL" id="CDI79147.1"/>
    </source>
</evidence>
<reference evidence="2" key="2">
    <citation type="submission" date="2013-10" db="EMBL/GenBank/DDBJ databases">
        <authorList>
            <person name="Aslett M."/>
        </authorList>
    </citation>
    <scope>NUCLEOTIDE SEQUENCE</scope>
    <source>
        <strain evidence="2">Houghton</strain>
    </source>
</reference>
<dbReference type="OMA" id="LMQDTHY"/>
<feature type="region of interest" description="Disordered" evidence="1">
    <location>
        <begin position="557"/>
        <end position="584"/>
    </location>
</feature>
<feature type="region of interest" description="Disordered" evidence="1">
    <location>
        <begin position="494"/>
        <end position="516"/>
    </location>
</feature>